<dbReference type="PANTHER" id="PTHR43806:SF13">
    <property type="entry name" value="SUBTILASE-TYPE PROTEINASE RRT12"/>
    <property type="match status" value="1"/>
</dbReference>
<dbReference type="InterPro" id="IPR050131">
    <property type="entry name" value="Peptidase_S8_subtilisin-like"/>
</dbReference>
<dbReference type="InterPro" id="IPR000209">
    <property type="entry name" value="Peptidase_S8/S53_dom"/>
</dbReference>
<feature type="active site" description="Charge relay system" evidence="5">
    <location>
        <position position="326"/>
    </location>
</feature>
<dbReference type="InterPro" id="IPR034193">
    <property type="entry name" value="PCSK9_ProteinaseK-like"/>
</dbReference>
<evidence type="ECO:0000256" key="4">
    <source>
        <dbReference type="ARBA" id="ARBA00022825"/>
    </source>
</evidence>
<evidence type="ECO:0000256" key="7">
    <source>
        <dbReference type="SAM" id="SignalP"/>
    </source>
</evidence>
<feature type="active site" description="Charge relay system" evidence="5">
    <location>
        <position position="137"/>
    </location>
</feature>
<evidence type="ECO:0000256" key="5">
    <source>
        <dbReference type="PROSITE-ProRule" id="PRU01240"/>
    </source>
</evidence>
<dbReference type="Gene3D" id="3.40.50.200">
    <property type="entry name" value="Peptidase S8/S53 domain"/>
    <property type="match status" value="1"/>
</dbReference>
<dbReference type="PANTHER" id="PTHR43806">
    <property type="entry name" value="PEPTIDASE S8"/>
    <property type="match status" value="1"/>
</dbReference>
<keyword evidence="3 5" id="KW-0378">Hydrolase</keyword>
<comment type="similarity">
    <text evidence="1 5 6">Belongs to the peptidase S8 family.</text>
</comment>
<evidence type="ECO:0000256" key="1">
    <source>
        <dbReference type="ARBA" id="ARBA00011073"/>
    </source>
</evidence>
<dbReference type="EMBL" id="JBBJBU010000007">
    <property type="protein sequence ID" value="KAK7204816.1"/>
    <property type="molecule type" value="Genomic_DNA"/>
</dbReference>
<dbReference type="PROSITE" id="PS00138">
    <property type="entry name" value="SUBTILASE_SER"/>
    <property type="match status" value="1"/>
</dbReference>
<accession>A0ABR1F4P1</accession>
<gene>
    <name evidence="9" type="ORF">BZA70DRAFT_311308</name>
</gene>
<protein>
    <submittedName>
        <fullName evidence="9">Peptidase S8/S53 domain-containing protein</fullName>
    </submittedName>
</protein>
<keyword evidence="2 5" id="KW-0645">Protease</keyword>
<evidence type="ECO:0000259" key="8">
    <source>
        <dbReference type="Pfam" id="PF00082"/>
    </source>
</evidence>
<dbReference type="CDD" id="cd04077">
    <property type="entry name" value="Peptidases_S8_PCSK9_ProteinaseK_like"/>
    <property type="match status" value="1"/>
</dbReference>
<dbReference type="InterPro" id="IPR022398">
    <property type="entry name" value="Peptidase_S8_His-AS"/>
</dbReference>
<proteinExistence type="inferred from homology"/>
<feature type="chain" id="PRO_5045162778" evidence="7">
    <location>
        <begin position="25"/>
        <end position="400"/>
    </location>
</feature>
<dbReference type="Proteomes" id="UP001498771">
    <property type="component" value="Unassembled WGS sequence"/>
</dbReference>
<feature type="domain" description="Peptidase S8/S53" evidence="8">
    <location>
        <begin position="135"/>
        <end position="341"/>
    </location>
</feature>
<comment type="caution">
    <text evidence="9">The sequence shown here is derived from an EMBL/GenBank/DDBJ whole genome shotgun (WGS) entry which is preliminary data.</text>
</comment>
<evidence type="ECO:0000313" key="9">
    <source>
        <dbReference type="EMBL" id="KAK7204816.1"/>
    </source>
</evidence>
<dbReference type="InterPro" id="IPR023828">
    <property type="entry name" value="Peptidase_S8_Ser-AS"/>
</dbReference>
<keyword evidence="4 5" id="KW-0720">Serine protease</keyword>
<dbReference type="PROSITE" id="PS00137">
    <property type="entry name" value="SUBTILASE_HIS"/>
    <property type="match status" value="1"/>
</dbReference>
<dbReference type="PROSITE" id="PS51892">
    <property type="entry name" value="SUBTILASE"/>
    <property type="match status" value="1"/>
</dbReference>
<evidence type="ECO:0000256" key="3">
    <source>
        <dbReference type="ARBA" id="ARBA00022801"/>
    </source>
</evidence>
<name>A0ABR1F4P1_9ASCO</name>
<sequence length="400" mass="42076">MLFTASAKLLLALMASSLISAVSGTYLVQLAPGADIEQYLDSHPTLRQKLLRTYSFGKFRAVLADCDDTFVKSLEYNPLVQDISPDIELRANSITTQTGAPRHLARVSQTGPLSSTSNLTYSYDSTAGTGVDAYVLDTGIYKEHPDFGGRAVVGSDFTGEGAGDENGHGTHVAGLIGSATYGVAKNISLIEVKVLNQQGGGSVRYCELILAGLDYAVNQRTATGRKSVANLSLGAMYNTMLNNAITSAVESGLAVVVAAGNDGFPACAFSPASAREALTVGAFDDAGDSIASFSNWGHCVDVFAPGVAIQSLLNSGSGTVVYSGTSMASPIAAGLVGYYMGLGDDEAEAVERVKSTATWGALPWCQVLLRPFTPKTRSRTTWTERRRRWSVYDIGFGDGA</sequence>
<dbReference type="RefSeq" id="XP_064767849.1">
    <property type="nucleotide sequence ID" value="XM_064914951.1"/>
</dbReference>
<dbReference type="Pfam" id="PF00082">
    <property type="entry name" value="Peptidase_S8"/>
    <property type="match status" value="1"/>
</dbReference>
<evidence type="ECO:0000256" key="6">
    <source>
        <dbReference type="RuleBase" id="RU003355"/>
    </source>
</evidence>
<dbReference type="InterPro" id="IPR023827">
    <property type="entry name" value="Peptidase_S8_Asp-AS"/>
</dbReference>
<dbReference type="PRINTS" id="PR00723">
    <property type="entry name" value="SUBTILISIN"/>
</dbReference>
<dbReference type="InterPro" id="IPR036852">
    <property type="entry name" value="Peptidase_S8/S53_dom_sf"/>
</dbReference>
<dbReference type="InterPro" id="IPR015500">
    <property type="entry name" value="Peptidase_S8_subtilisin-rel"/>
</dbReference>
<organism evidence="9 10">
    <name type="scientific">Myxozyma melibiosi</name>
    <dbReference type="NCBI Taxonomy" id="54550"/>
    <lineage>
        <taxon>Eukaryota</taxon>
        <taxon>Fungi</taxon>
        <taxon>Dikarya</taxon>
        <taxon>Ascomycota</taxon>
        <taxon>Saccharomycotina</taxon>
        <taxon>Lipomycetes</taxon>
        <taxon>Lipomycetales</taxon>
        <taxon>Lipomycetaceae</taxon>
        <taxon>Myxozyma</taxon>
    </lineage>
</organism>
<dbReference type="SUPFAM" id="SSF52743">
    <property type="entry name" value="Subtilisin-like"/>
    <property type="match status" value="1"/>
</dbReference>
<keyword evidence="10" id="KW-1185">Reference proteome</keyword>
<dbReference type="GeneID" id="90040463"/>
<reference evidence="9 10" key="1">
    <citation type="submission" date="2024-03" db="EMBL/GenBank/DDBJ databases">
        <title>Genome-scale model development and genomic sequencing of the oleaginous clade Lipomyces.</title>
        <authorList>
            <consortium name="Lawrence Berkeley National Laboratory"/>
            <person name="Czajka J.J."/>
            <person name="Han Y."/>
            <person name="Kim J."/>
            <person name="Mondo S.J."/>
            <person name="Hofstad B.A."/>
            <person name="Robles A."/>
            <person name="Haridas S."/>
            <person name="Riley R."/>
            <person name="LaButti K."/>
            <person name="Pangilinan J."/>
            <person name="Andreopoulos W."/>
            <person name="Lipzen A."/>
            <person name="Yan J."/>
            <person name="Wang M."/>
            <person name="Ng V."/>
            <person name="Grigoriev I.V."/>
            <person name="Spatafora J.W."/>
            <person name="Magnuson J.K."/>
            <person name="Baker S.E."/>
            <person name="Pomraning K.R."/>
        </authorList>
    </citation>
    <scope>NUCLEOTIDE SEQUENCE [LARGE SCALE GENOMIC DNA]</scope>
    <source>
        <strain evidence="9 10">Phaff 52-87</strain>
    </source>
</reference>
<evidence type="ECO:0000313" key="10">
    <source>
        <dbReference type="Proteomes" id="UP001498771"/>
    </source>
</evidence>
<keyword evidence="7" id="KW-0732">Signal</keyword>
<dbReference type="PROSITE" id="PS00136">
    <property type="entry name" value="SUBTILASE_ASP"/>
    <property type="match status" value="1"/>
</dbReference>
<feature type="active site" description="Charge relay system" evidence="5">
    <location>
        <position position="168"/>
    </location>
</feature>
<feature type="signal peptide" evidence="7">
    <location>
        <begin position="1"/>
        <end position="24"/>
    </location>
</feature>
<evidence type="ECO:0000256" key="2">
    <source>
        <dbReference type="ARBA" id="ARBA00022670"/>
    </source>
</evidence>